<feature type="transmembrane region" description="Helical" evidence="1">
    <location>
        <begin position="12"/>
        <end position="35"/>
    </location>
</feature>
<organism evidence="2 3">
    <name type="scientific">Hymenobacter cellulosilyticus</name>
    <dbReference type="NCBI Taxonomy" id="2932248"/>
    <lineage>
        <taxon>Bacteria</taxon>
        <taxon>Pseudomonadati</taxon>
        <taxon>Bacteroidota</taxon>
        <taxon>Cytophagia</taxon>
        <taxon>Cytophagales</taxon>
        <taxon>Hymenobacteraceae</taxon>
        <taxon>Hymenobacter</taxon>
    </lineage>
</organism>
<gene>
    <name evidence="2" type="ORF">MUN79_11575</name>
</gene>
<evidence type="ECO:0000313" key="3">
    <source>
        <dbReference type="Proteomes" id="UP000831796"/>
    </source>
</evidence>
<dbReference type="Proteomes" id="UP000831796">
    <property type="component" value="Chromosome"/>
</dbReference>
<name>A0A8T9QI34_9BACT</name>
<dbReference type="RefSeq" id="WP_244677793.1">
    <property type="nucleotide sequence ID" value="NZ_CP095046.1"/>
</dbReference>
<protein>
    <submittedName>
        <fullName evidence="2">Uncharacterized protein</fullName>
    </submittedName>
</protein>
<keyword evidence="3" id="KW-1185">Reference proteome</keyword>
<dbReference type="KEGG" id="hcu:MUN79_11575"/>
<reference evidence="2" key="1">
    <citation type="submission" date="2022-04" db="EMBL/GenBank/DDBJ databases">
        <title>Hymenobacter sp. isolated from the air.</title>
        <authorList>
            <person name="Won M."/>
            <person name="Lee C.-M."/>
            <person name="Woen H.-Y."/>
            <person name="Kwon S.-W."/>
        </authorList>
    </citation>
    <scope>NUCLEOTIDE SEQUENCE</scope>
    <source>
        <strain evidence="2">5116S-3</strain>
    </source>
</reference>
<evidence type="ECO:0000313" key="2">
    <source>
        <dbReference type="EMBL" id="UOQ74453.1"/>
    </source>
</evidence>
<keyword evidence="1" id="KW-0472">Membrane</keyword>
<keyword evidence="1" id="KW-1133">Transmembrane helix</keyword>
<dbReference type="EMBL" id="CP095046">
    <property type="protein sequence ID" value="UOQ74453.1"/>
    <property type="molecule type" value="Genomic_DNA"/>
</dbReference>
<evidence type="ECO:0000256" key="1">
    <source>
        <dbReference type="SAM" id="Phobius"/>
    </source>
</evidence>
<keyword evidence="1" id="KW-0812">Transmembrane</keyword>
<proteinExistence type="predicted"/>
<feature type="transmembrane region" description="Helical" evidence="1">
    <location>
        <begin position="77"/>
        <end position="97"/>
    </location>
</feature>
<dbReference type="AlphaFoldDB" id="A0A8T9QI34"/>
<accession>A0A8T9QI34</accession>
<sequence length="219" mass="24251">MAEDIVIGLLKSAGRTVSVALMLFFPIAILCSYAFMDMVAVTAMGLLFFGIGALSVLLFAAGVIFSRFFFESNRAKIIGACALASTLLIFSLRIYFWDIITWKVKRDFNIHKAALENIAAKALKTPATPQEKVDLINKSLASGRFPFIVDNCSDVGGPLETVNRGEIVFLIVNALDVNKMLYIYSKDDAYPGPTCRVVARWQHIAKNWYCTPNLSDTFD</sequence>
<feature type="transmembrane region" description="Helical" evidence="1">
    <location>
        <begin position="41"/>
        <end position="65"/>
    </location>
</feature>